<comment type="caution">
    <text evidence="1">The sequence shown here is derived from an EMBL/GenBank/DDBJ whole genome shotgun (WGS) entry which is preliminary data.</text>
</comment>
<evidence type="ECO:0000313" key="1">
    <source>
        <dbReference type="EMBL" id="CAK5006810.1"/>
    </source>
</evidence>
<evidence type="ECO:0000313" key="2">
    <source>
        <dbReference type="Proteomes" id="UP001497535"/>
    </source>
</evidence>
<reference evidence="1" key="1">
    <citation type="submission" date="2023-11" db="EMBL/GenBank/DDBJ databases">
        <authorList>
            <person name="Poullet M."/>
        </authorList>
    </citation>
    <scope>NUCLEOTIDE SEQUENCE</scope>
    <source>
        <strain evidence="1">E1834</strain>
    </source>
</reference>
<sequence>MIITDYLTLNFFQHSKLLFQVSSFQTHPFINFLFLQFSYGFYKCLLKRVLSLFSPLNFFKKGFIAFIRS</sequence>
<dbReference type="EMBL" id="CAVMJV010000001">
    <property type="protein sequence ID" value="CAK5006810.1"/>
    <property type="molecule type" value="Genomic_DNA"/>
</dbReference>
<name>A0ACB0XKX0_MELEN</name>
<organism evidence="1 2">
    <name type="scientific">Meloidogyne enterolobii</name>
    <name type="common">Root-knot nematode worm</name>
    <name type="synonym">Meloidogyne mayaguensis</name>
    <dbReference type="NCBI Taxonomy" id="390850"/>
    <lineage>
        <taxon>Eukaryota</taxon>
        <taxon>Metazoa</taxon>
        <taxon>Ecdysozoa</taxon>
        <taxon>Nematoda</taxon>
        <taxon>Chromadorea</taxon>
        <taxon>Rhabditida</taxon>
        <taxon>Tylenchina</taxon>
        <taxon>Tylenchomorpha</taxon>
        <taxon>Tylenchoidea</taxon>
        <taxon>Meloidogynidae</taxon>
        <taxon>Meloidogyninae</taxon>
        <taxon>Meloidogyne</taxon>
    </lineage>
</organism>
<proteinExistence type="predicted"/>
<dbReference type="Proteomes" id="UP001497535">
    <property type="component" value="Unassembled WGS sequence"/>
</dbReference>
<accession>A0ACB0XKX0</accession>
<keyword evidence="2" id="KW-1185">Reference proteome</keyword>
<protein>
    <submittedName>
        <fullName evidence="1">Uncharacterized protein</fullName>
    </submittedName>
</protein>
<gene>
    <name evidence="1" type="ORF">MENTE1834_LOCUS599</name>
</gene>